<sequence length="535" mass="56938">MEHLYSQTGKTLTPVLQNPEEEDRLVEEVDDEDLQDDGFEEVIMKDITVPVLFEDDPCRDLRNSPSSSPLPQSPASLAEPSTSAGGEGQLPSPAPSVPSQPSKSGDSLSVEAQGVVIGPDGIAGWDKVQDQAAYLVGLREAPYLTDLQAPKRSRVTPGVESVKRCLIGHPGGPAQWPTTSRLVEAICTKLCAVHKSTSKKADVRTPRWSKILTDYHHIRDLVLGSRRLMDETVIQLFELNQKTLIQWFQRRQKDQEMSVLTQGLTPLDPIAVADMQLPLPREKLDEAPSTSGPKHQFVFPPNKEGQAPLLRPGRKSASATTTVCSFLPDATTVCSFPPAPTTVCPIVPTPTTVCHIAPAPTMVCPVTPTFTTVRPISPASTTVCPIIPASTTVHPIGPAPTTVRPIVSAPTTVCSFPPTPSTVCPIAPPPIAPGVVQPISGPGSLFGTLVFNPDMSVSMVIPSFAAPTSSAVPASPAPAVPPPAPAPPAPAVPPPAPAPPAVPVSRYVQRNRRRREQEKESGVHKRNPGSTNQKT</sequence>
<protein>
    <submittedName>
        <fullName evidence="2">Uncharacterized protein</fullName>
    </submittedName>
</protein>
<gene>
    <name evidence="2" type="primary">LOC110439498</name>
</gene>
<dbReference type="KEGG" id="dre:110439498"/>
<dbReference type="Proteomes" id="UP000000437">
    <property type="component" value="Chromosome 4"/>
</dbReference>
<dbReference type="RefSeq" id="XP_068076718.2">
    <property type="nucleotide sequence ID" value="XM_068220617.2"/>
</dbReference>
<keyword evidence="1" id="KW-1185">Reference proteome</keyword>
<accession>A0AB32TPJ0</accession>
<organism evidence="1 2">
    <name type="scientific">Danio rerio</name>
    <name type="common">Zebrafish</name>
    <name type="synonym">Brachydanio rerio</name>
    <dbReference type="NCBI Taxonomy" id="7955"/>
    <lineage>
        <taxon>Eukaryota</taxon>
        <taxon>Metazoa</taxon>
        <taxon>Chordata</taxon>
        <taxon>Craniata</taxon>
        <taxon>Vertebrata</taxon>
        <taxon>Euteleostomi</taxon>
        <taxon>Actinopterygii</taxon>
        <taxon>Neopterygii</taxon>
        <taxon>Teleostei</taxon>
        <taxon>Ostariophysi</taxon>
        <taxon>Cypriniformes</taxon>
        <taxon>Danionidae</taxon>
        <taxon>Danioninae</taxon>
        <taxon>Danio</taxon>
    </lineage>
</organism>
<dbReference type="AlphaFoldDB" id="A0AB32TPJ0"/>
<evidence type="ECO:0000313" key="2">
    <source>
        <dbReference type="RefSeq" id="XP_068076718.2"/>
    </source>
</evidence>
<proteinExistence type="predicted"/>
<name>A0AB32TPJ0_DANRE</name>
<evidence type="ECO:0000313" key="1">
    <source>
        <dbReference type="Proteomes" id="UP000000437"/>
    </source>
</evidence>
<reference evidence="2" key="1">
    <citation type="submission" date="2025-08" db="UniProtKB">
        <authorList>
            <consortium name="RefSeq"/>
        </authorList>
    </citation>
    <scope>IDENTIFICATION</scope>
    <source>
        <strain evidence="2">Tuebingen</strain>
        <tissue evidence="2">Fibroblasts and whole tissue</tissue>
    </source>
</reference>